<reference evidence="3" key="2">
    <citation type="submission" date="2019-02" db="EMBL/GenBank/DDBJ databases">
        <title>Granulicella sibirica sp. nov., a psychrotolerant acidobacterium isolated from an organic soil layer in forested tundra, West Siberia.</title>
        <authorList>
            <person name="Oshkin I.Y."/>
            <person name="Kulichevskaya I.S."/>
            <person name="Rijpstra W.I.C."/>
            <person name="Sinninghe Damste J.S."/>
            <person name="Rakitin A.L."/>
            <person name="Ravin N.V."/>
            <person name="Dedysh S.N."/>
        </authorList>
    </citation>
    <scope>NUCLEOTIDE SEQUENCE [LARGE SCALE GENOMIC DNA]</scope>
    <source>
        <strain evidence="3">AF10</strain>
    </source>
</reference>
<comment type="caution">
    <text evidence="2">The sequence shown here is derived from an EMBL/GenBank/DDBJ whole genome shotgun (WGS) entry which is preliminary data.</text>
</comment>
<evidence type="ECO:0000313" key="2">
    <source>
        <dbReference type="EMBL" id="RXH56802.1"/>
    </source>
</evidence>
<sequence length="433" mass="45612">MKLGSFLLSTALLPYSIAHAQSDAITIPSGTPLPVTIKQHLAMKAGEPVRAELIYPVYDHDHLVLPAGTTVAGTVVALTPDRTRRIHARLRADFTPFHIPVVRFNEVILANGTHLPLTTGTATDGAPIYRLVPPPPAKGGFVSRQFEAVKQMAKDRIAVVTGPDKGDRLKQLLYSQLPYHPERIEKDTSWTVDTAAPLDLPGSVSASSKPPTAAAPDAPAATWILQAYLADSLSSATSKPGQPIKAIVAEPIVNPDGTIAVPQGSILTGAITQAKPARSFGRVGELRFSFGQITFPGAQPQAVQAALTGADGAGDMAMNSEGEVKPKPKDKLVVPLILIALAARPLDQDGGRENHAFAKNAVASNSLGTIGFIIGTAAQKPYLAAGIGYYGSAISIYERLIRKGKEVAFAHDTRVVVQTTARRGSAIKPAAQP</sequence>
<feature type="signal peptide" evidence="1">
    <location>
        <begin position="1"/>
        <end position="20"/>
    </location>
</feature>
<dbReference type="RefSeq" id="WP_128911072.1">
    <property type="nucleotide sequence ID" value="NZ_RDSM01000001.1"/>
</dbReference>
<keyword evidence="1" id="KW-0732">Signal</keyword>
<protein>
    <submittedName>
        <fullName evidence="2">Uncharacterized protein</fullName>
    </submittedName>
</protein>
<dbReference type="OrthoDB" id="113997at2"/>
<feature type="chain" id="PRO_5020188886" evidence="1">
    <location>
        <begin position="21"/>
        <end position="433"/>
    </location>
</feature>
<accession>A0A4Q0T1W6</accession>
<evidence type="ECO:0000313" key="3">
    <source>
        <dbReference type="Proteomes" id="UP000289437"/>
    </source>
</evidence>
<reference evidence="2 3" key="1">
    <citation type="submission" date="2018-11" db="EMBL/GenBank/DDBJ databases">
        <authorList>
            <person name="Mardanov A.V."/>
            <person name="Ravin N.V."/>
            <person name="Dedysh S.N."/>
        </authorList>
    </citation>
    <scope>NUCLEOTIDE SEQUENCE [LARGE SCALE GENOMIC DNA]</scope>
    <source>
        <strain evidence="2 3">AF10</strain>
    </source>
</reference>
<dbReference type="AlphaFoldDB" id="A0A4Q0T1W6"/>
<dbReference type="Proteomes" id="UP000289437">
    <property type="component" value="Unassembled WGS sequence"/>
</dbReference>
<dbReference type="EMBL" id="RDSM01000001">
    <property type="protein sequence ID" value="RXH56802.1"/>
    <property type="molecule type" value="Genomic_DNA"/>
</dbReference>
<organism evidence="2 3">
    <name type="scientific">Granulicella sibirica</name>
    <dbReference type="NCBI Taxonomy" id="2479048"/>
    <lineage>
        <taxon>Bacteria</taxon>
        <taxon>Pseudomonadati</taxon>
        <taxon>Acidobacteriota</taxon>
        <taxon>Terriglobia</taxon>
        <taxon>Terriglobales</taxon>
        <taxon>Acidobacteriaceae</taxon>
        <taxon>Granulicella</taxon>
    </lineage>
</organism>
<keyword evidence="3" id="KW-1185">Reference proteome</keyword>
<evidence type="ECO:0000256" key="1">
    <source>
        <dbReference type="SAM" id="SignalP"/>
    </source>
</evidence>
<name>A0A4Q0T1W6_9BACT</name>
<proteinExistence type="predicted"/>
<gene>
    <name evidence="2" type="ORF">GRAN_0112</name>
</gene>